<dbReference type="InterPro" id="IPR037457">
    <property type="entry name" value="M28_QC"/>
</dbReference>
<dbReference type="InterPro" id="IPR007484">
    <property type="entry name" value="Peptidase_M28"/>
</dbReference>
<dbReference type="EC" id="3.4.-.-" evidence="3"/>
<keyword evidence="6" id="KW-1185">Reference proteome</keyword>
<evidence type="ECO:0000313" key="5">
    <source>
        <dbReference type="EMBL" id="KAB8077890.1"/>
    </source>
</evidence>
<keyword evidence="3" id="KW-0862">Zinc</keyword>
<dbReference type="EMBL" id="ML732163">
    <property type="protein sequence ID" value="KAB8077890.1"/>
    <property type="molecule type" value="Genomic_DNA"/>
</dbReference>
<evidence type="ECO:0000313" key="6">
    <source>
        <dbReference type="Proteomes" id="UP000326565"/>
    </source>
</evidence>
<dbReference type="PANTHER" id="PTHR12283">
    <property type="entry name" value="GLUTAMINYL-PEPTIDE CYCLOTRANSFERASE"/>
    <property type="match status" value="1"/>
</dbReference>
<dbReference type="GO" id="GO:0016603">
    <property type="term" value="F:glutaminyl-peptide cyclotransferase activity"/>
    <property type="evidence" value="ECO:0007669"/>
    <property type="project" value="InterPro"/>
</dbReference>
<keyword evidence="1" id="KW-0808">Transferase</keyword>
<keyword evidence="3" id="KW-0645">Protease</keyword>
<dbReference type="Pfam" id="PF04389">
    <property type="entry name" value="Peptidase_M28"/>
    <property type="match status" value="1"/>
</dbReference>
<sequence length="364" mass="40738">MHLITTQLSMLIGILFILLTLAAPTLTYQDVSDDTLTHITRPSTDFDIHNGSILSPILRPRIPGTPNSAAIRGHFTNYFSKALPKWSLESQTSTAKNPFSSKAIPITNFIAVRDPPDIPKGNISRLTLVAHYDTKQTPPGFIGAIDSAAPCAIIMHAVHAIDAALTHKWTTSPKPQHSQGIQVIFTDGEEGFGDTDITEMLYGARSLAAEWERSHYPAPSRYTNRLSAISLFVLLDLLGARDPRIASYYIPTHDVYNRVAMLEKRLRGLRQFRSTGSGPWFVDGDRGRDRPHRYPIYDDQVPFAQQGVDVLHFIDADPETGRFPKVWHTLKDNGENLDIDGMRDWSVLMTAFVVEWLELEGYMA</sequence>
<evidence type="ECO:0000259" key="4">
    <source>
        <dbReference type="Pfam" id="PF04389"/>
    </source>
</evidence>
<comment type="similarity">
    <text evidence="3">Belongs to the peptidase M28 family.</text>
</comment>
<keyword evidence="2" id="KW-0012">Acyltransferase</keyword>
<evidence type="ECO:0000256" key="3">
    <source>
        <dbReference type="RuleBase" id="RU361240"/>
    </source>
</evidence>
<feature type="domain" description="Peptidase M28" evidence="4">
    <location>
        <begin position="124"/>
        <end position="352"/>
    </location>
</feature>
<evidence type="ECO:0000256" key="2">
    <source>
        <dbReference type="ARBA" id="ARBA00023315"/>
    </source>
</evidence>
<dbReference type="Gene3D" id="3.40.630.10">
    <property type="entry name" value="Zn peptidases"/>
    <property type="match status" value="1"/>
</dbReference>
<dbReference type="GO" id="GO:0008270">
    <property type="term" value="F:zinc ion binding"/>
    <property type="evidence" value="ECO:0007669"/>
    <property type="project" value="TreeGrafter"/>
</dbReference>
<gene>
    <name evidence="5" type="ORF">BDV29DRAFT_197895</name>
</gene>
<dbReference type="SUPFAM" id="SSF53187">
    <property type="entry name" value="Zn-dependent exopeptidases"/>
    <property type="match status" value="1"/>
</dbReference>
<keyword evidence="3" id="KW-0732">Signal</keyword>
<feature type="signal peptide" evidence="3">
    <location>
        <begin position="1"/>
        <end position="22"/>
    </location>
</feature>
<accession>A0A5N5XFP2</accession>
<dbReference type="PANTHER" id="PTHR12283:SF6">
    <property type="entry name" value="GLUTAMINYL-PEPTIDE CYCLOTRANSFERASE-RELATED"/>
    <property type="match status" value="1"/>
</dbReference>
<dbReference type="GO" id="GO:0006508">
    <property type="term" value="P:proteolysis"/>
    <property type="evidence" value="ECO:0007669"/>
    <property type="project" value="UniProtKB-KW"/>
</dbReference>
<dbReference type="CDD" id="cd03880">
    <property type="entry name" value="M28_QC_like"/>
    <property type="match status" value="1"/>
</dbReference>
<keyword evidence="3" id="KW-0378">Hydrolase</keyword>
<organism evidence="5 6">
    <name type="scientific">Aspergillus leporis</name>
    <dbReference type="NCBI Taxonomy" id="41062"/>
    <lineage>
        <taxon>Eukaryota</taxon>
        <taxon>Fungi</taxon>
        <taxon>Dikarya</taxon>
        <taxon>Ascomycota</taxon>
        <taxon>Pezizomycotina</taxon>
        <taxon>Eurotiomycetes</taxon>
        <taxon>Eurotiomycetidae</taxon>
        <taxon>Eurotiales</taxon>
        <taxon>Aspergillaceae</taxon>
        <taxon>Aspergillus</taxon>
        <taxon>Aspergillus subgen. Circumdati</taxon>
    </lineage>
</organism>
<reference evidence="5 6" key="1">
    <citation type="submission" date="2019-04" db="EMBL/GenBank/DDBJ databases">
        <title>Friends and foes A comparative genomics study of 23 Aspergillus species from section Flavi.</title>
        <authorList>
            <consortium name="DOE Joint Genome Institute"/>
            <person name="Kjaerbolling I."/>
            <person name="Vesth T."/>
            <person name="Frisvad J.C."/>
            <person name="Nybo J.L."/>
            <person name="Theobald S."/>
            <person name="Kildgaard S."/>
            <person name="Isbrandt T."/>
            <person name="Kuo A."/>
            <person name="Sato A."/>
            <person name="Lyhne E.K."/>
            <person name="Kogle M.E."/>
            <person name="Wiebenga A."/>
            <person name="Kun R.S."/>
            <person name="Lubbers R.J."/>
            <person name="Makela M.R."/>
            <person name="Barry K."/>
            <person name="Chovatia M."/>
            <person name="Clum A."/>
            <person name="Daum C."/>
            <person name="Haridas S."/>
            <person name="He G."/>
            <person name="LaButti K."/>
            <person name="Lipzen A."/>
            <person name="Mondo S."/>
            <person name="Riley R."/>
            <person name="Salamov A."/>
            <person name="Simmons B.A."/>
            <person name="Magnuson J.K."/>
            <person name="Henrissat B."/>
            <person name="Mortensen U.H."/>
            <person name="Larsen T.O."/>
            <person name="Devries R.P."/>
            <person name="Grigoriev I.V."/>
            <person name="Machida M."/>
            <person name="Baker S.E."/>
            <person name="Andersen M.R."/>
        </authorList>
    </citation>
    <scope>NUCLEOTIDE SEQUENCE [LARGE SCALE GENOMIC DNA]</scope>
    <source>
        <strain evidence="5 6">CBS 151.66</strain>
    </source>
</reference>
<dbReference type="AlphaFoldDB" id="A0A5N5XFP2"/>
<dbReference type="InterPro" id="IPR040234">
    <property type="entry name" value="QC/QCL"/>
</dbReference>
<dbReference type="OrthoDB" id="3907302at2759"/>
<name>A0A5N5XFP2_9EURO</name>
<protein>
    <recommendedName>
        <fullName evidence="3">Peptide hydrolase</fullName>
        <ecNumber evidence="3">3.4.-.-</ecNumber>
    </recommendedName>
</protein>
<dbReference type="GO" id="GO:0008233">
    <property type="term" value="F:peptidase activity"/>
    <property type="evidence" value="ECO:0007669"/>
    <property type="project" value="UniProtKB-KW"/>
</dbReference>
<keyword evidence="3" id="KW-0479">Metal-binding</keyword>
<proteinExistence type="inferred from homology"/>
<feature type="chain" id="PRO_5025073413" description="Peptide hydrolase" evidence="3">
    <location>
        <begin position="23"/>
        <end position="364"/>
    </location>
</feature>
<dbReference type="Proteomes" id="UP000326565">
    <property type="component" value="Unassembled WGS sequence"/>
</dbReference>
<evidence type="ECO:0000256" key="1">
    <source>
        <dbReference type="ARBA" id="ARBA00022679"/>
    </source>
</evidence>